<keyword evidence="3" id="KW-1185">Reference proteome</keyword>
<evidence type="ECO:0000313" key="3">
    <source>
        <dbReference type="Proteomes" id="UP000266673"/>
    </source>
</evidence>
<name>A0A397TT28_9GLOM</name>
<gene>
    <name evidence="2" type="ORF">C2G38_2237371</name>
</gene>
<dbReference type="AlphaFoldDB" id="A0A397TT28"/>
<accession>A0A397TT28</accession>
<sequence>MNDDSKKEVFIANNEFILKKIVKRLANPKWEERLRKTVRIPPEQEKEQDINPSIAQESISLKKMKRKRGPSKIDSLTPYNVADDILHLPTSITVGQLLQYPNQRRNLAKILKRSAISKETNFLYPEEQC</sequence>
<feature type="compositionally biased region" description="Polar residues" evidence="1">
    <location>
        <begin position="50"/>
        <end position="59"/>
    </location>
</feature>
<comment type="caution">
    <text evidence="2">The sequence shown here is derived from an EMBL/GenBank/DDBJ whole genome shotgun (WGS) entry which is preliminary data.</text>
</comment>
<dbReference type="EMBL" id="QKWP01006978">
    <property type="protein sequence ID" value="RIA99835.1"/>
    <property type="molecule type" value="Genomic_DNA"/>
</dbReference>
<organism evidence="2 3">
    <name type="scientific">Gigaspora rosea</name>
    <dbReference type="NCBI Taxonomy" id="44941"/>
    <lineage>
        <taxon>Eukaryota</taxon>
        <taxon>Fungi</taxon>
        <taxon>Fungi incertae sedis</taxon>
        <taxon>Mucoromycota</taxon>
        <taxon>Glomeromycotina</taxon>
        <taxon>Glomeromycetes</taxon>
        <taxon>Diversisporales</taxon>
        <taxon>Gigasporaceae</taxon>
        <taxon>Gigaspora</taxon>
    </lineage>
</organism>
<feature type="region of interest" description="Disordered" evidence="1">
    <location>
        <begin position="43"/>
        <end position="70"/>
    </location>
</feature>
<evidence type="ECO:0000313" key="2">
    <source>
        <dbReference type="EMBL" id="RIA99835.1"/>
    </source>
</evidence>
<protein>
    <submittedName>
        <fullName evidence="2">Uncharacterized protein</fullName>
    </submittedName>
</protein>
<dbReference type="Proteomes" id="UP000266673">
    <property type="component" value="Unassembled WGS sequence"/>
</dbReference>
<proteinExistence type="predicted"/>
<evidence type="ECO:0000256" key="1">
    <source>
        <dbReference type="SAM" id="MobiDB-lite"/>
    </source>
</evidence>
<dbReference type="OrthoDB" id="2447331at2759"/>
<reference evidence="2 3" key="1">
    <citation type="submission" date="2018-06" db="EMBL/GenBank/DDBJ databases">
        <title>Comparative genomics reveals the genomic features of Rhizophagus irregularis, R. cerebriforme, R. diaphanum and Gigaspora rosea, and their symbiotic lifestyle signature.</title>
        <authorList>
            <person name="Morin E."/>
            <person name="San Clemente H."/>
            <person name="Chen E.C.H."/>
            <person name="De La Providencia I."/>
            <person name="Hainaut M."/>
            <person name="Kuo A."/>
            <person name="Kohler A."/>
            <person name="Murat C."/>
            <person name="Tang N."/>
            <person name="Roy S."/>
            <person name="Loubradou J."/>
            <person name="Henrissat B."/>
            <person name="Grigoriev I.V."/>
            <person name="Corradi N."/>
            <person name="Roux C."/>
            <person name="Martin F.M."/>
        </authorList>
    </citation>
    <scope>NUCLEOTIDE SEQUENCE [LARGE SCALE GENOMIC DNA]</scope>
    <source>
        <strain evidence="2 3">DAOM 194757</strain>
    </source>
</reference>